<dbReference type="GO" id="GO:0009507">
    <property type="term" value="C:chloroplast"/>
    <property type="evidence" value="ECO:0007669"/>
    <property type="project" value="TreeGrafter"/>
</dbReference>
<dbReference type="PANTHER" id="PTHR15852">
    <property type="entry name" value="PLASTID TRANSCRIPTIONALLY ACTIVE PROTEIN"/>
    <property type="match status" value="1"/>
</dbReference>
<dbReference type="GO" id="GO:0010206">
    <property type="term" value="P:photosystem II repair"/>
    <property type="evidence" value="ECO:0007669"/>
    <property type="project" value="TreeGrafter"/>
</dbReference>
<dbReference type="Pfam" id="PF17302">
    <property type="entry name" value="DUF5351"/>
    <property type="match status" value="1"/>
</dbReference>
<proteinExistence type="predicted"/>
<dbReference type="AlphaFoldDB" id="A0A8J5H297"/>
<evidence type="ECO:0000313" key="1">
    <source>
        <dbReference type="EMBL" id="KAG6517013.1"/>
    </source>
</evidence>
<accession>A0A8J5H297</accession>
<sequence>MYKMMICKSSVCFGACEISLHSYLAHYKMFERGYSSILQLSWNWFLSEQCRFCTGSGKITIALGGENEVSQCINCDGAGTLTCTTCQGTGIQPRYLDRR</sequence>
<dbReference type="SUPFAM" id="SSF57938">
    <property type="entry name" value="DnaJ/Hsp40 cysteine-rich domain"/>
    <property type="match status" value="1"/>
</dbReference>
<dbReference type="GO" id="GO:0003756">
    <property type="term" value="F:protein disulfide isomerase activity"/>
    <property type="evidence" value="ECO:0007669"/>
    <property type="project" value="TreeGrafter"/>
</dbReference>
<gene>
    <name evidence="1" type="ORF">ZIOFF_020390</name>
</gene>
<dbReference type="InterPro" id="IPR035272">
    <property type="entry name" value="DUF5351"/>
</dbReference>
<keyword evidence="2" id="KW-1185">Reference proteome</keyword>
<organism evidence="1 2">
    <name type="scientific">Zingiber officinale</name>
    <name type="common">Ginger</name>
    <name type="synonym">Amomum zingiber</name>
    <dbReference type="NCBI Taxonomy" id="94328"/>
    <lineage>
        <taxon>Eukaryota</taxon>
        <taxon>Viridiplantae</taxon>
        <taxon>Streptophyta</taxon>
        <taxon>Embryophyta</taxon>
        <taxon>Tracheophyta</taxon>
        <taxon>Spermatophyta</taxon>
        <taxon>Magnoliopsida</taxon>
        <taxon>Liliopsida</taxon>
        <taxon>Zingiberales</taxon>
        <taxon>Zingiberaceae</taxon>
        <taxon>Zingiber</taxon>
    </lineage>
</organism>
<name>A0A8J5H297_ZINOF</name>
<dbReference type="Proteomes" id="UP000734854">
    <property type="component" value="Unassembled WGS sequence"/>
</dbReference>
<comment type="caution">
    <text evidence="1">The sequence shown here is derived from an EMBL/GenBank/DDBJ whole genome shotgun (WGS) entry which is preliminary data.</text>
</comment>
<dbReference type="PANTHER" id="PTHR15852:SF27">
    <property type="entry name" value="PROTEIN DISULFIDE-ISOMERASE LQY1, CHLOROPLASTIC"/>
    <property type="match status" value="1"/>
</dbReference>
<reference evidence="1 2" key="1">
    <citation type="submission" date="2020-08" db="EMBL/GenBank/DDBJ databases">
        <title>Plant Genome Project.</title>
        <authorList>
            <person name="Zhang R.-G."/>
        </authorList>
    </citation>
    <scope>NUCLEOTIDE SEQUENCE [LARGE SCALE GENOMIC DNA]</scope>
    <source>
        <tissue evidence="1">Rhizome</tissue>
    </source>
</reference>
<dbReference type="EMBL" id="JACMSC010000006">
    <property type="protein sequence ID" value="KAG6517013.1"/>
    <property type="molecule type" value="Genomic_DNA"/>
</dbReference>
<dbReference type="InterPro" id="IPR036410">
    <property type="entry name" value="HSP_DnaJ_Cys-rich_dom_sf"/>
</dbReference>
<protein>
    <submittedName>
        <fullName evidence="1">Uncharacterized protein</fullName>
    </submittedName>
</protein>
<evidence type="ECO:0000313" key="2">
    <source>
        <dbReference type="Proteomes" id="UP000734854"/>
    </source>
</evidence>